<organism evidence="2 3">
    <name type="scientific">Rhamnella rubrinervis</name>
    <dbReference type="NCBI Taxonomy" id="2594499"/>
    <lineage>
        <taxon>Eukaryota</taxon>
        <taxon>Viridiplantae</taxon>
        <taxon>Streptophyta</taxon>
        <taxon>Embryophyta</taxon>
        <taxon>Tracheophyta</taxon>
        <taxon>Spermatophyta</taxon>
        <taxon>Magnoliopsida</taxon>
        <taxon>eudicotyledons</taxon>
        <taxon>Gunneridae</taxon>
        <taxon>Pentapetalae</taxon>
        <taxon>rosids</taxon>
        <taxon>fabids</taxon>
        <taxon>Rosales</taxon>
        <taxon>Rhamnaceae</taxon>
        <taxon>rhamnoid group</taxon>
        <taxon>Rhamneae</taxon>
        <taxon>Rhamnella</taxon>
    </lineage>
</organism>
<evidence type="ECO:0000313" key="3">
    <source>
        <dbReference type="Proteomes" id="UP000796880"/>
    </source>
</evidence>
<keyword evidence="3" id="KW-1185">Reference proteome</keyword>
<dbReference type="AlphaFoldDB" id="A0A8K0DXX0"/>
<feature type="region of interest" description="Disordered" evidence="1">
    <location>
        <begin position="1"/>
        <end position="21"/>
    </location>
</feature>
<evidence type="ECO:0000313" key="2">
    <source>
        <dbReference type="EMBL" id="KAF3439355.1"/>
    </source>
</evidence>
<name>A0A8K0DXX0_9ROSA</name>
<dbReference type="Proteomes" id="UP000796880">
    <property type="component" value="Unassembled WGS sequence"/>
</dbReference>
<accession>A0A8K0DXX0</accession>
<dbReference type="EMBL" id="VOIH02000008">
    <property type="protein sequence ID" value="KAF3439355.1"/>
    <property type="molecule type" value="Genomic_DNA"/>
</dbReference>
<evidence type="ECO:0000256" key="1">
    <source>
        <dbReference type="SAM" id="MobiDB-lite"/>
    </source>
</evidence>
<reference evidence="2" key="1">
    <citation type="submission" date="2020-03" db="EMBL/GenBank/DDBJ databases">
        <title>A high-quality chromosome-level genome assembly of a woody plant with both climbing and erect habits, Rhamnella rubrinervis.</title>
        <authorList>
            <person name="Lu Z."/>
            <person name="Yang Y."/>
            <person name="Zhu X."/>
            <person name="Sun Y."/>
        </authorList>
    </citation>
    <scope>NUCLEOTIDE SEQUENCE</scope>
    <source>
        <strain evidence="2">BYM</strain>
        <tissue evidence="2">Leaf</tissue>
    </source>
</reference>
<proteinExistence type="predicted"/>
<protein>
    <submittedName>
        <fullName evidence="2">Uncharacterized protein</fullName>
    </submittedName>
</protein>
<sequence>MMSVRQTDLRKDVIGESEEREKTISNVRQVGDEKDRIVDPLVEISSARDNVIANSLTKISKDKDEMIDPLVEISNAKLVDSLAKISKAETIDFVADEISSANDDDELLKELESHLYRADRIL</sequence>
<feature type="compositionally biased region" description="Basic and acidic residues" evidence="1">
    <location>
        <begin position="7"/>
        <end position="21"/>
    </location>
</feature>
<comment type="caution">
    <text evidence="2">The sequence shown here is derived from an EMBL/GenBank/DDBJ whole genome shotgun (WGS) entry which is preliminary data.</text>
</comment>
<gene>
    <name evidence="2" type="ORF">FNV43_RR17632</name>
</gene>